<comment type="caution">
    <text evidence="12">The sequence shown here is derived from an EMBL/GenBank/DDBJ whole genome shotgun (WGS) entry which is preliminary data.</text>
</comment>
<feature type="region of interest" description="Disordered" evidence="10">
    <location>
        <begin position="159"/>
        <end position="185"/>
    </location>
</feature>
<keyword evidence="7 9" id="KW-0413">Isomerase</keyword>
<proteinExistence type="inferred from homology"/>
<evidence type="ECO:0000313" key="13">
    <source>
        <dbReference type="Proteomes" id="UP000634011"/>
    </source>
</evidence>
<feature type="compositionally biased region" description="Acidic residues" evidence="10">
    <location>
        <begin position="96"/>
        <end position="108"/>
    </location>
</feature>
<evidence type="ECO:0000256" key="10">
    <source>
        <dbReference type="SAM" id="MobiDB-lite"/>
    </source>
</evidence>
<evidence type="ECO:0000256" key="1">
    <source>
        <dbReference type="ARBA" id="ARBA00000971"/>
    </source>
</evidence>
<evidence type="ECO:0000313" key="12">
    <source>
        <dbReference type="EMBL" id="MBC3862291.1"/>
    </source>
</evidence>
<dbReference type="EC" id="5.2.1.8" evidence="9"/>
<dbReference type="AlphaFoldDB" id="A0A923HDZ4"/>
<dbReference type="PROSITE" id="PS50059">
    <property type="entry name" value="FKBP_PPIASE"/>
    <property type="match status" value="1"/>
</dbReference>
<gene>
    <name evidence="12" type="ORF">H8K32_09300</name>
</gene>
<feature type="domain" description="PPIase FKBP-type" evidence="11">
    <location>
        <begin position="6"/>
        <end position="81"/>
    </location>
</feature>
<evidence type="ECO:0000256" key="3">
    <source>
        <dbReference type="ARBA" id="ARBA00006577"/>
    </source>
</evidence>
<dbReference type="PANTHER" id="PTHR47861">
    <property type="entry name" value="FKBP-TYPE PEPTIDYL-PROLYL CIS-TRANS ISOMERASE SLYD"/>
    <property type="match status" value="1"/>
</dbReference>
<evidence type="ECO:0000256" key="6">
    <source>
        <dbReference type="ARBA" id="ARBA00023186"/>
    </source>
</evidence>
<name>A0A923HDZ4_9BURK</name>
<reference evidence="12" key="1">
    <citation type="submission" date="2020-08" db="EMBL/GenBank/DDBJ databases">
        <title>Novel species isolated from subtropical streams in China.</title>
        <authorList>
            <person name="Lu H."/>
        </authorList>
    </citation>
    <scope>NUCLEOTIDE SEQUENCE</scope>
    <source>
        <strain evidence="12">KACC 12607</strain>
    </source>
</reference>
<dbReference type="GO" id="GO:0003755">
    <property type="term" value="F:peptidyl-prolyl cis-trans isomerase activity"/>
    <property type="evidence" value="ECO:0007669"/>
    <property type="project" value="UniProtKB-KW"/>
</dbReference>
<dbReference type="GO" id="GO:0042026">
    <property type="term" value="P:protein refolding"/>
    <property type="evidence" value="ECO:0007669"/>
    <property type="project" value="UniProtKB-ARBA"/>
</dbReference>
<dbReference type="RefSeq" id="WP_186912213.1">
    <property type="nucleotide sequence ID" value="NZ_JACOFV010000007.1"/>
</dbReference>
<dbReference type="PANTHER" id="PTHR47861:SF3">
    <property type="entry name" value="FKBP-TYPE PEPTIDYL-PROLYL CIS-TRANS ISOMERASE SLYD"/>
    <property type="match status" value="1"/>
</dbReference>
<evidence type="ECO:0000256" key="7">
    <source>
        <dbReference type="ARBA" id="ARBA00023235"/>
    </source>
</evidence>
<evidence type="ECO:0000256" key="8">
    <source>
        <dbReference type="ARBA" id="ARBA00037071"/>
    </source>
</evidence>
<dbReference type="SUPFAM" id="SSF54534">
    <property type="entry name" value="FKBP-like"/>
    <property type="match status" value="1"/>
</dbReference>
<comment type="function">
    <text evidence="8">Also involved in hydrogenase metallocenter assembly, probably by participating in the nickel insertion step. This function in hydrogenase biosynthesis requires chaperone activity and the presence of the metal-binding domain, but not PPIase activity.</text>
</comment>
<comment type="catalytic activity">
    <reaction evidence="1 9">
        <text>[protein]-peptidylproline (omega=180) = [protein]-peptidylproline (omega=0)</text>
        <dbReference type="Rhea" id="RHEA:16237"/>
        <dbReference type="Rhea" id="RHEA-COMP:10747"/>
        <dbReference type="Rhea" id="RHEA-COMP:10748"/>
        <dbReference type="ChEBI" id="CHEBI:83833"/>
        <dbReference type="ChEBI" id="CHEBI:83834"/>
        <dbReference type="EC" id="5.2.1.8"/>
    </reaction>
</comment>
<keyword evidence="4" id="KW-0963">Cytoplasm</keyword>
<comment type="subcellular location">
    <subcellularLocation>
        <location evidence="2">Cytoplasm</location>
    </subcellularLocation>
</comment>
<sequence length="185" mass="20562">MKIVKNSVVTARYKLTDAQDNLIEEGQEPMVYLHGGYDNIFPKIEEALEGQEVGFETTLQLNPEDAFGDYDAALVKVEPRSRFPSPLEVGMQFEGMPEDDEDSDESSEEEAHIFTVTDIADDKVVLDGNHPLAGIALRFSLTVDDVRAATDEEIAHGHVHGAHGHHHDDDEDDDAGNEYRSHPIH</sequence>
<keyword evidence="5 9" id="KW-0697">Rotamase</keyword>
<dbReference type="EMBL" id="JACOFV010000007">
    <property type="protein sequence ID" value="MBC3862291.1"/>
    <property type="molecule type" value="Genomic_DNA"/>
</dbReference>
<dbReference type="InterPro" id="IPR046357">
    <property type="entry name" value="PPIase_dom_sf"/>
</dbReference>
<dbReference type="InterPro" id="IPR001179">
    <property type="entry name" value="PPIase_FKBP_dom"/>
</dbReference>
<evidence type="ECO:0000256" key="4">
    <source>
        <dbReference type="ARBA" id="ARBA00022490"/>
    </source>
</evidence>
<protein>
    <recommendedName>
        <fullName evidence="9">peptidylprolyl isomerase</fullName>
        <ecNumber evidence="9">5.2.1.8</ecNumber>
    </recommendedName>
</protein>
<organism evidence="12 13">
    <name type="scientific">Undibacterium jejuense</name>
    <dbReference type="NCBI Taxonomy" id="1344949"/>
    <lineage>
        <taxon>Bacteria</taxon>
        <taxon>Pseudomonadati</taxon>
        <taxon>Pseudomonadota</taxon>
        <taxon>Betaproteobacteria</taxon>
        <taxon>Burkholderiales</taxon>
        <taxon>Oxalobacteraceae</taxon>
        <taxon>Undibacterium</taxon>
    </lineage>
</organism>
<evidence type="ECO:0000256" key="2">
    <source>
        <dbReference type="ARBA" id="ARBA00004496"/>
    </source>
</evidence>
<comment type="similarity">
    <text evidence="3">Belongs to the FKBP-type PPIase family.</text>
</comment>
<dbReference type="Proteomes" id="UP000634011">
    <property type="component" value="Unassembled WGS sequence"/>
</dbReference>
<evidence type="ECO:0000259" key="11">
    <source>
        <dbReference type="PROSITE" id="PS50059"/>
    </source>
</evidence>
<keyword evidence="6" id="KW-0143">Chaperone</keyword>
<accession>A0A923HDZ4</accession>
<dbReference type="GO" id="GO:0005737">
    <property type="term" value="C:cytoplasm"/>
    <property type="evidence" value="ECO:0007669"/>
    <property type="project" value="UniProtKB-SubCell"/>
</dbReference>
<keyword evidence="13" id="KW-1185">Reference proteome</keyword>
<evidence type="ECO:0000256" key="9">
    <source>
        <dbReference type="PROSITE-ProRule" id="PRU00277"/>
    </source>
</evidence>
<dbReference type="Gene3D" id="3.10.50.40">
    <property type="match status" value="1"/>
</dbReference>
<feature type="region of interest" description="Disordered" evidence="10">
    <location>
        <begin position="86"/>
        <end position="110"/>
    </location>
</feature>
<evidence type="ECO:0000256" key="5">
    <source>
        <dbReference type="ARBA" id="ARBA00023110"/>
    </source>
</evidence>